<proteinExistence type="predicted"/>
<gene>
    <name evidence="2" type="ORF">T02_5640</name>
</gene>
<feature type="region of interest" description="Disordered" evidence="1">
    <location>
        <begin position="1"/>
        <end position="32"/>
    </location>
</feature>
<accession>A0A0V1KIF2</accession>
<organism evidence="2 3">
    <name type="scientific">Trichinella nativa</name>
    <dbReference type="NCBI Taxonomy" id="6335"/>
    <lineage>
        <taxon>Eukaryota</taxon>
        <taxon>Metazoa</taxon>
        <taxon>Ecdysozoa</taxon>
        <taxon>Nematoda</taxon>
        <taxon>Enoplea</taxon>
        <taxon>Dorylaimia</taxon>
        <taxon>Trichinellida</taxon>
        <taxon>Trichinellidae</taxon>
        <taxon>Trichinella</taxon>
    </lineage>
</organism>
<reference evidence="2 3" key="1">
    <citation type="submission" date="2015-05" db="EMBL/GenBank/DDBJ databases">
        <title>Evolution of Trichinella species and genotypes.</title>
        <authorList>
            <person name="Korhonen P.K."/>
            <person name="Edoardo P."/>
            <person name="Giuseppe L.R."/>
            <person name="Gasser R.B."/>
        </authorList>
    </citation>
    <scope>NUCLEOTIDE SEQUENCE [LARGE SCALE GENOMIC DNA]</scope>
    <source>
        <strain evidence="2">ISS10</strain>
    </source>
</reference>
<evidence type="ECO:0000313" key="2">
    <source>
        <dbReference type="EMBL" id="KRZ47005.1"/>
    </source>
</evidence>
<keyword evidence="3" id="KW-1185">Reference proteome</keyword>
<evidence type="ECO:0000256" key="1">
    <source>
        <dbReference type="SAM" id="MobiDB-lite"/>
    </source>
</evidence>
<evidence type="ECO:0000313" key="3">
    <source>
        <dbReference type="Proteomes" id="UP000054721"/>
    </source>
</evidence>
<comment type="caution">
    <text evidence="2">The sequence shown here is derived from an EMBL/GenBank/DDBJ whole genome shotgun (WGS) entry which is preliminary data.</text>
</comment>
<dbReference type="EMBL" id="JYDW01001599">
    <property type="protein sequence ID" value="KRZ47005.1"/>
    <property type="molecule type" value="Genomic_DNA"/>
</dbReference>
<dbReference type="AlphaFoldDB" id="A0A0V1KIF2"/>
<protein>
    <submittedName>
        <fullName evidence="2">Uncharacterized protein</fullName>
    </submittedName>
</protein>
<feature type="compositionally biased region" description="Basic and acidic residues" evidence="1">
    <location>
        <begin position="1"/>
        <end position="23"/>
    </location>
</feature>
<dbReference type="Proteomes" id="UP000054721">
    <property type="component" value="Unassembled WGS sequence"/>
</dbReference>
<name>A0A0V1KIF2_9BILA</name>
<sequence length="32" mass="3817">MVVQREGVEREQARHREAEREARLSQPAWRGV</sequence>